<sequence length="218" mass="23632">MTRTRRAEAAVPWVPPPRPARAVPVLRPHGLHDLRHGPAPAALHYPAGDLLVVSGLPGSGKSTLLRRSVRAPVVDSQPVREEYAARLPARLPYALYRPLVRFTHYRRLRRAVLDGGPLAVHDCGTLPWVRSWLAATAARQGRRVHLLLLDADAAEARDGQQARGQAVSRYAFARHRAATRRLHDGLAGTGNPPAGCASAVVLDRAAARALREIVFAAS</sequence>
<dbReference type="SUPFAM" id="SSF52540">
    <property type="entry name" value="P-loop containing nucleoside triphosphate hydrolases"/>
    <property type="match status" value="1"/>
</dbReference>
<protein>
    <submittedName>
        <fullName evidence="1">ATP-binding protein</fullName>
    </submittedName>
</protein>
<keyword evidence="1" id="KW-0067">ATP-binding</keyword>
<comment type="caution">
    <text evidence="1">The sequence shown here is derived from an EMBL/GenBank/DDBJ whole genome shotgun (WGS) entry which is preliminary data.</text>
</comment>
<evidence type="ECO:0000313" key="1">
    <source>
        <dbReference type="EMBL" id="MQS15805.1"/>
    </source>
</evidence>
<dbReference type="Gene3D" id="3.40.50.300">
    <property type="entry name" value="P-loop containing nucleotide triphosphate hydrolases"/>
    <property type="match status" value="1"/>
</dbReference>
<name>A0A6N7KYD2_9ACTN</name>
<dbReference type="Proteomes" id="UP000450000">
    <property type="component" value="Unassembled WGS sequence"/>
</dbReference>
<gene>
    <name evidence="1" type="ORF">F7Q99_26945</name>
</gene>
<dbReference type="RefSeq" id="WP_326847149.1">
    <property type="nucleotide sequence ID" value="NZ_WBOF01000001.1"/>
</dbReference>
<dbReference type="EMBL" id="WBOF01000001">
    <property type="protein sequence ID" value="MQS15805.1"/>
    <property type="molecule type" value="Genomic_DNA"/>
</dbReference>
<evidence type="ECO:0000313" key="2">
    <source>
        <dbReference type="Proteomes" id="UP000450000"/>
    </source>
</evidence>
<accession>A0A6N7KYD2</accession>
<proteinExistence type="predicted"/>
<keyword evidence="1" id="KW-0547">Nucleotide-binding</keyword>
<keyword evidence="2" id="KW-1185">Reference proteome</keyword>
<dbReference type="InterPro" id="IPR027417">
    <property type="entry name" value="P-loop_NTPase"/>
</dbReference>
<dbReference type="GO" id="GO:0005524">
    <property type="term" value="F:ATP binding"/>
    <property type="evidence" value="ECO:0007669"/>
    <property type="project" value="UniProtKB-KW"/>
</dbReference>
<dbReference type="AlphaFoldDB" id="A0A6N7KYD2"/>
<dbReference type="Pfam" id="PF13671">
    <property type="entry name" value="AAA_33"/>
    <property type="match status" value="1"/>
</dbReference>
<organism evidence="1 2">
    <name type="scientific">Streptomyces kaniharaensis</name>
    <dbReference type="NCBI Taxonomy" id="212423"/>
    <lineage>
        <taxon>Bacteria</taxon>
        <taxon>Bacillati</taxon>
        <taxon>Actinomycetota</taxon>
        <taxon>Actinomycetes</taxon>
        <taxon>Kitasatosporales</taxon>
        <taxon>Streptomycetaceae</taxon>
        <taxon>Streptomyces</taxon>
    </lineage>
</organism>
<reference evidence="1 2" key="1">
    <citation type="submission" date="2019-09" db="EMBL/GenBank/DDBJ databases">
        <title>Genome Sequences of Streptomyces kaniharaensis ATCC 21070.</title>
        <authorList>
            <person name="Zhu W."/>
            <person name="De Crecy-Lagard V."/>
            <person name="Richards N.G."/>
        </authorList>
    </citation>
    <scope>NUCLEOTIDE SEQUENCE [LARGE SCALE GENOMIC DNA]</scope>
    <source>
        <strain evidence="1 2">SF-557</strain>
    </source>
</reference>